<comment type="cofactor">
    <cofactor evidence="11">
        <name>Zn(2+)</name>
        <dbReference type="ChEBI" id="CHEBI:29105"/>
    </cofactor>
    <text evidence="11">Binds 1 zinc ion per subunit.</text>
</comment>
<evidence type="ECO:0000313" key="14">
    <source>
        <dbReference type="EMBL" id="CAF0693501.1"/>
    </source>
</evidence>
<feature type="coiled-coil region" evidence="12">
    <location>
        <begin position="811"/>
        <end position="838"/>
    </location>
</feature>
<dbReference type="FunFam" id="3.10.310.40:FF:000001">
    <property type="entry name" value="Alanine--tRNA ligase"/>
    <property type="match status" value="1"/>
</dbReference>
<dbReference type="InterPro" id="IPR045864">
    <property type="entry name" value="aa-tRNA-synth_II/BPL/LPL"/>
</dbReference>
<dbReference type="InterPro" id="IPR018163">
    <property type="entry name" value="Thr/Ala-tRNA-synth_IIc_edit"/>
</dbReference>
<dbReference type="NCBIfam" id="TIGR00344">
    <property type="entry name" value="alaS"/>
    <property type="match status" value="1"/>
</dbReference>
<evidence type="ECO:0000256" key="1">
    <source>
        <dbReference type="ARBA" id="ARBA00008226"/>
    </source>
</evidence>
<keyword evidence="7 11" id="KW-0067">ATP-binding</keyword>
<dbReference type="InterPro" id="IPR018164">
    <property type="entry name" value="Ala-tRNA-synth_IIc_N"/>
</dbReference>
<dbReference type="InterPro" id="IPR012947">
    <property type="entry name" value="tRNA_SAD"/>
</dbReference>
<feature type="binding site" evidence="11">
    <location>
        <position position="608"/>
    </location>
    <ligand>
        <name>Zn(2+)</name>
        <dbReference type="ChEBI" id="CHEBI:29105"/>
    </ligand>
</feature>
<gene>
    <name evidence="11 14" type="primary">alaS</name>
    <name evidence="14" type="ORF">MPNT_140023</name>
</gene>
<dbReference type="Pfam" id="PF01411">
    <property type="entry name" value="tRNA-synt_2c"/>
    <property type="match status" value="1"/>
</dbReference>
<evidence type="ECO:0000256" key="11">
    <source>
        <dbReference type="HAMAP-Rule" id="MF_00036"/>
    </source>
</evidence>
<feature type="binding site" evidence="11">
    <location>
        <position position="715"/>
    </location>
    <ligand>
        <name>Zn(2+)</name>
        <dbReference type="ChEBI" id="CHEBI:29105"/>
    </ligand>
</feature>
<dbReference type="SUPFAM" id="SSF55186">
    <property type="entry name" value="ThrRS/AlaRS common domain"/>
    <property type="match status" value="1"/>
</dbReference>
<dbReference type="SUPFAM" id="SSF50447">
    <property type="entry name" value="Translation proteins"/>
    <property type="match status" value="1"/>
</dbReference>
<dbReference type="Proteomes" id="UP000663859">
    <property type="component" value="Unassembled WGS sequence"/>
</dbReference>
<keyword evidence="3 11" id="KW-0436">Ligase</keyword>
<dbReference type="PRINTS" id="PR00980">
    <property type="entry name" value="TRNASYNTHALA"/>
</dbReference>
<dbReference type="Gene3D" id="3.30.930.10">
    <property type="entry name" value="Bira Bifunctional Protein, Domain 2"/>
    <property type="match status" value="1"/>
</dbReference>
<dbReference type="InterPro" id="IPR023033">
    <property type="entry name" value="Ala_tRNA_ligase_euk/bac"/>
</dbReference>
<keyword evidence="11" id="KW-0963">Cytoplasm</keyword>
<dbReference type="PANTHER" id="PTHR11777:SF9">
    <property type="entry name" value="ALANINE--TRNA LIGASE, CYTOPLASMIC"/>
    <property type="match status" value="1"/>
</dbReference>
<keyword evidence="2 11" id="KW-0820">tRNA-binding</keyword>
<dbReference type="InterPro" id="IPR050058">
    <property type="entry name" value="Ala-tRNA_ligase"/>
</dbReference>
<feature type="domain" description="Alanyl-transfer RNA synthetases family profile" evidence="13">
    <location>
        <begin position="32"/>
        <end position="754"/>
    </location>
</feature>
<keyword evidence="4 11" id="KW-0479">Metal-binding</keyword>
<keyword evidence="5 11" id="KW-0547">Nucleotide-binding</keyword>
<evidence type="ECO:0000256" key="6">
    <source>
        <dbReference type="ARBA" id="ARBA00022833"/>
    </source>
</evidence>
<keyword evidence="8 11" id="KW-0694">RNA-binding</keyword>
<proteinExistence type="inferred from homology"/>
<keyword evidence="10 11" id="KW-0030">Aminoacyl-tRNA synthetase</keyword>
<dbReference type="Gene3D" id="3.10.310.40">
    <property type="match status" value="1"/>
</dbReference>
<keyword evidence="12" id="KW-0175">Coiled coil</keyword>
<protein>
    <recommendedName>
        <fullName evidence="11">Alanine--tRNA ligase</fullName>
        <ecNumber evidence="11">6.1.1.7</ecNumber>
    </recommendedName>
    <alternativeName>
        <fullName evidence="11">Alanyl-tRNA synthetase</fullName>
        <shortName evidence="11">AlaRS</shortName>
    </alternativeName>
</protein>
<dbReference type="RefSeq" id="WP_214096243.1">
    <property type="nucleotide sequence ID" value="NZ_CAJNOB010000006.1"/>
</dbReference>
<dbReference type="InterPro" id="IPR002318">
    <property type="entry name" value="Ala-tRNA-lgiase_IIc"/>
</dbReference>
<evidence type="ECO:0000256" key="3">
    <source>
        <dbReference type="ARBA" id="ARBA00022598"/>
    </source>
</evidence>
<feature type="binding site" evidence="11">
    <location>
        <position position="711"/>
    </location>
    <ligand>
        <name>Zn(2+)</name>
        <dbReference type="ChEBI" id="CHEBI:29105"/>
    </ligand>
</feature>
<dbReference type="EC" id="6.1.1.7" evidence="11"/>
<evidence type="ECO:0000256" key="8">
    <source>
        <dbReference type="ARBA" id="ARBA00022884"/>
    </source>
</evidence>
<dbReference type="InterPro" id="IPR009000">
    <property type="entry name" value="Transl_B-barrel_sf"/>
</dbReference>
<dbReference type="FunFam" id="3.30.930.10:FF:000011">
    <property type="entry name" value="Alanine--tRNA ligase, cytoplasmic"/>
    <property type="match status" value="1"/>
</dbReference>
<dbReference type="Gene3D" id="3.30.980.10">
    <property type="entry name" value="Threonyl-trna Synthetase, Chain A, domain 2"/>
    <property type="match status" value="1"/>
</dbReference>
<comment type="function">
    <text evidence="11">Catalyzes the attachment of alanine to tRNA(Ala) in a two-step reaction: alanine is first activated by ATP to form Ala-AMP and then transferred to the acceptor end of tRNA(Ala). Also edits incorrectly charged Ser-tRNA(Ala) and Gly-tRNA(Ala) via its editing domain.</text>
</comment>
<sequence length="963" mass="109433">MIDHDGDAWESFAASVHVPRLIGIGTKMECPMTSREIRESFLRFFHNRGHTLVPSASLLPDSPNLLFTNAGMNQFVPIFLGQISPPFHPPRAANSQKCIRAGGKHNDLEDVGLDTYHHTFFEMLGNWSFGDYFKKEAIAWAWELLVHQWGFPKERLYATVYRPSPGEPGQFDEESYRHWAQLFQAEGLDPSRHIVFGSKKDNFWMMGETGPCGPCSEIHVDLAPEGKGGPQRVNQGDPHCLEIWNLVFIELDAREDGSFVPLPARHVDTGMGLERVCAIIQGTEKFRRFGQVPDDYQTDLFRPILEELQNLSGHCYEGTLPDPGTRGRTPEQKRDIAFRVIADHIRMLTFAIADGIYPSNEGRGYVVRRVLRRAVRYGEVLGFREPFLHRLVGMVCATLGDAFPEIRRAQPEVEEWICREENNFLRTLAKGMELFRQEVSRKTSALFPAEKAFQLYDTYGFPIDLTQLLAQEEGMEVDLAGFQKLLDEQRRRSQEAQRRVTIEVVDTEPSSPVTEFVGYHTLEARARIVRRKNGRIITDKSPFYAEMGGQVSDVGTLTHQGRSYSVHDVQRRGQALEHWVEPGCPAQEGEEIILAVAQARRLRIEIHHTATHLLHWALREVFGPATRQRGSYVGPDQLRFDFSCPRAPNREELKRVQELVQECIQRDDPVRWVLRPSRDVRNDPTILQFFGEKYGDIVRVVEIGDYSKELCGGTHVRHTGELEWFTITAERAVGAGVRRIEAVAGPALLDVIREELPKREEQYRLWKKRFPELPALDPLEIPDSIRESWQAWERWIQQWEAIRTWLNERDHQKEQNRKRSAKELAQKLLAKVEGKKDEPVVVVHLGEREPGDLLALAQALKSLGWGGMAVLTGHWKGKASLVVLVGKHFRHTFHAGKLVQKLAAAIEGKGGGNQELGQAGGGDPQKLASVVKLTLEELQSQGSFRAVQLEAEIPVFQLQPVKS</sequence>
<dbReference type="HAMAP" id="MF_00036_B">
    <property type="entry name" value="Ala_tRNA_synth_B"/>
    <property type="match status" value="1"/>
</dbReference>
<dbReference type="GO" id="GO:0000049">
    <property type="term" value="F:tRNA binding"/>
    <property type="evidence" value="ECO:0007669"/>
    <property type="project" value="UniProtKB-KW"/>
</dbReference>
<reference evidence="14" key="1">
    <citation type="submission" date="2021-02" db="EMBL/GenBank/DDBJ databases">
        <authorList>
            <person name="Cremers G."/>
            <person name="Picone N."/>
        </authorList>
    </citation>
    <scope>NUCLEOTIDE SEQUENCE</scope>
    <source>
        <strain evidence="14">PQ17</strain>
    </source>
</reference>
<dbReference type="Gene3D" id="3.30.54.20">
    <property type="match status" value="1"/>
</dbReference>
<feature type="binding site" evidence="11">
    <location>
        <position position="612"/>
    </location>
    <ligand>
        <name>Zn(2+)</name>
        <dbReference type="ChEBI" id="CHEBI:29105"/>
    </ligand>
</feature>
<organism evidence="14 15">
    <name type="scientific">Candidatus Methylacidithermus pantelleriae</name>
    <dbReference type="NCBI Taxonomy" id="2744239"/>
    <lineage>
        <taxon>Bacteria</taxon>
        <taxon>Pseudomonadati</taxon>
        <taxon>Verrucomicrobiota</taxon>
        <taxon>Methylacidiphilae</taxon>
        <taxon>Methylacidiphilales</taxon>
        <taxon>Methylacidiphilaceae</taxon>
        <taxon>Candidatus Methylacidithermus</taxon>
    </lineage>
</organism>
<dbReference type="InterPro" id="IPR018162">
    <property type="entry name" value="Ala-tRNA-ligase_IIc_anticod-bd"/>
</dbReference>
<keyword evidence="9 11" id="KW-0648">Protein biosynthesis</keyword>
<comment type="domain">
    <text evidence="11">Consists of three domains; the N-terminal catalytic domain, the editing domain and the C-terminal C-Ala domain. The editing domain removes incorrectly charged amino acids, while the C-Ala domain, along with tRNA(Ala), serves as a bridge to cooperatively bring together the editing and aminoacylation centers thus stimulating deacylation of misacylated tRNAs.</text>
</comment>
<evidence type="ECO:0000256" key="4">
    <source>
        <dbReference type="ARBA" id="ARBA00022723"/>
    </source>
</evidence>
<dbReference type="FunFam" id="3.30.980.10:FF:000004">
    <property type="entry name" value="Alanine--tRNA ligase, cytoplasmic"/>
    <property type="match status" value="1"/>
</dbReference>
<evidence type="ECO:0000256" key="5">
    <source>
        <dbReference type="ARBA" id="ARBA00022741"/>
    </source>
</evidence>
<evidence type="ECO:0000313" key="15">
    <source>
        <dbReference type="Proteomes" id="UP000663859"/>
    </source>
</evidence>
<dbReference type="CDD" id="cd00673">
    <property type="entry name" value="AlaRS_core"/>
    <property type="match status" value="1"/>
</dbReference>
<dbReference type="Pfam" id="PF07973">
    <property type="entry name" value="tRNA_SAD"/>
    <property type="match status" value="1"/>
</dbReference>
<evidence type="ECO:0000256" key="9">
    <source>
        <dbReference type="ARBA" id="ARBA00022917"/>
    </source>
</evidence>
<dbReference type="PROSITE" id="PS50860">
    <property type="entry name" value="AA_TRNA_LIGASE_II_ALA"/>
    <property type="match status" value="1"/>
</dbReference>
<dbReference type="SMART" id="SM00863">
    <property type="entry name" value="tRNA_SAD"/>
    <property type="match status" value="1"/>
</dbReference>
<evidence type="ECO:0000256" key="2">
    <source>
        <dbReference type="ARBA" id="ARBA00022555"/>
    </source>
</evidence>
<comment type="caution">
    <text evidence="14">The sequence shown here is derived from an EMBL/GenBank/DDBJ whole genome shotgun (WGS) entry which is preliminary data.</text>
</comment>
<comment type="similarity">
    <text evidence="1 11">Belongs to the class-II aminoacyl-tRNA synthetase family.</text>
</comment>
<dbReference type="AlphaFoldDB" id="A0A8J2BJP9"/>
<evidence type="ECO:0000256" key="12">
    <source>
        <dbReference type="SAM" id="Coils"/>
    </source>
</evidence>
<evidence type="ECO:0000256" key="7">
    <source>
        <dbReference type="ARBA" id="ARBA00022840"/>
    </source>
</evidence>
<dbReference type="SUPFAM" id="SSF101353">
    <property type="entry name" value="Putative anticodon-binding domain of alanyl-tRNA synthetase (AlaRS)"/>
    <property type="match status" value="1"/>
</dbReference>
<dbReference type="InterPro" id="IPR018165">
    <property type="entry name" value="Ala-tRNA-synth_IIc_core"/>
</dbReference>
<dbReference type="GO" id="GO:0005524">
    <property type="term" value="F:ATP binding"/>
    <property type="evidence" value="ECO:0007669"/>
    <property type="project" value="UniProtKB-UniRule"/>
</dbReference>
<dbReference type="GO" id="GO:0002161">
    <property type="term" value="F:aminoacyl-tRNA deacylase activity"/>
    <property type="evidence" value="ECO:0007669"/>
    <property type="project" value="TreeGrafter"/>
</dbReference>
<keyword evidence="15" id="KW-1185">Reference proteome</keyword>
<comment type="subcellular location">
    <subcellularLocation>
        <location evidence="11">Cytoplasm</location>
    </subcellularLocation>
</comment>
<dbReference type="GO" id="GO:0005737">
    <property type="term" value="C:cytoplasm"/>
    <property type="evidence" value="ECO:0007669"/>
    <property type="project" value="UniProtKB-SubCell"/>
</dbReference>
<keyword evidence="6 11" id="KW-0862">Zinc</keyword>
<evidence type="ECO:0000259" key="13">
    <source>
        <dbReference type="PROSITE" id="PS50860"/>
    </source>
</evidence>
<name>A0A8J2BJP9_9BACT</name>
<dbReference type="GO" id="GO:0008270">
    <property type="term" value="F:zinc ion binding"/>
    <property type="evidence" value="ECO:0007669"/>
    <property type="project" value="UniProtKB-UniRule"/>
</dbReference>
<comment type="catalytic activity">
    <reaction evidence="11">
        <text>tRNA(Ala) + L-alanine + ATP = L-alanyl-tRNA(Ala) + AMP + diphosphate</text>
        <dbReference type="Rhea" id="RHEA:12540"/>
        <dbReference type="Rhea" id="RHEA-COMP:9657"/>
        <dbReference type="Rhea" id="RHEA-COMP:9923"/>
        <dbReference type="ChEBI" id="CHEBI:30616"/>
        <dbReference type="ChEBI" id="CHEBI:33019"/>
        <dbReference type="ChEBI" id="CHEBI:57972"/>
        <dbReference type="ChEBI" id="CHEBI:78442"/>
        <dbReference type="ChEBI" id="CHEBI:78497"/>
        <dbReference type="ChEBI" id="CHEBI:456215"/>
        <dbReference type="EC" id="6.1.1.7"/>
    </reaction>
</comment>
<accession>A0A8J2BJP9</accession>
<dbReference type="PANTHER" id="PTHR11777">
    <property type="entry name" value="ALANYL-TRNA SYNTHETASE"/>
    <property type="match status" value="1"/>
</dbReference>
<evidence type="ECO:0000256" key="10">
    <source>
        <dbReference type="ARBA" id="ARBA00023146"/>
    </source>
</evidence>
<dbReference type="GO" id="GO:0004813">
    <property type="term" value="F:alanine-tRNA ligase activity"/>
    <property type="evidence" value="ECO:0007669"/>
    <property type="project" value="UniProtKB-UniRule"/>
</dbReference>
<dbReference type="SUPFAM" id="SSF55681">
    <property type="entry name" value="Class II aaRS and biotin synthetases"/>
    <property type="match status" value="1"/>
</dbReference>
<dbReference type="EMBL" id="CAJNOB010000006">
    <property type="protein sequence ID" value="CAF0693501.1"/>
    <property type="molecule type" value="Genomic_DNA"/>
</dbReference>
<dbReference type="Gene3D" id="2.40.30.130">
    <property type="match status" value="1"/>
</dbReference>
<dbReference type="GO" id="GO:0006419">
    <property type="term" value="P:alanyl-tRNA aminoacylation"/>
    <property type="evidence" value="ECO:0007669"/>
    <property type="project" value="UniProtKB-UniRule"/>
</dbReference>